<dbReference type="VEuPathDB" id="FungiDB:UREG_00372"/>
<dbReference type="InterPro" id="IPR001841">
    <property type="entry name" value="Znf_RING"/>
</dbReference>
<feature type="domain" description="RING-type" evidence="7">
    <location>
        <begin position="26"/>
        <end position="76"/>
    </location>
</feature>
<feature type="region of interest" description="Disordered" evidence="6">
    <location>
        <begin position="276"/>
        <end position="297"/>
    </location>
</feature>
<dbReference type="EMBL" id="CH476615">
    <property type="protein sequence ID" value="EEP75526.1"/>
    <property type="molecule type" value="Genomic_DNA"/>
</dbReference>
<dbReference type="OrthoDB" id="1630758at2759"/>
<dbReference type="InterPro" id="IPR013083">
    <property type="entry name" value="Znf_RING/FYVE/PHD"/>
</dbReference>
<evidence type="ECO:0000256" key="1">
    <source>
        <dbReference type="ARBA" id="ARBA00022723"/>
    </source>
</evidence>
<dbReference type="Pfam" id="PF13445">
    <property type="entry name" value="zf-RING_UBOX"/>
    <property type="match status" value="1"/>
</dbReference>
<dbReference type="PANTHER" id="PTHR10131">
    <property type="entry name" value="TNF RECEPTOR ASSOCIATED FACTOR"/>
    <property type="match status" value="1"/>
</dbReference>
<gene>
    <name evidence="9" type="ORF">UREG_00372</name>
</gene>
<feature type="coiled-coil region" evidence="5">
    <location>
        <begin position="242"/>
        <end position="276"/>
    </location>
</feature>
<keyword evidence="2 4" id="KW-0863">Zinc-finger</keyword>
<keyword evidence="10" id="KW-1185">Reference proteome</keyword>
<dbReference type="Pfam" id="PF02176">
    <property type="entry name" value="zf-TRAF"/>
    <property type="match status" value="1"/>
</dbReference>
<evidence type="ECO:0000256" key="5">
    <source>
        <dbReference type="SAM" id="Coils"/>
    </source>
</evidence>
<dbReference type="InParanoid" id="C4JDF4"/>
<accession>C4JDF4</accession>
<dbReference type="RefSeq" id="XP_002540859.1">
    <property type="nucleotide sequence ID" value="XM_002540813.1"/>
</dbReference>
<dbReference type="KEGG" id="ure:UREG_00372"/>
<evidence type="ECO:0000256" key="6">
    <source>
        <dbReference type="SAM" id="MobiDB-lite"/>
    </source>
</evidence>
<feature type="domain" description="TRAF-type" evidence="8">
    <location>
        <begin position="174"/>
        <end position="233"/>
    </location>
</feature>
<name>C4JDF4_UNCRE</name>
<protein>
    <recommendedName>
        <fullName evidence="11">TRAF-type domain-containing protein</fullName>
    </recommendedName>
</protein>
<feature type="compositionally biased region" description="Polar residues" evidence="6">
    <location>
        <begin position="276"/>
        <end position="294"/>
    </location>
</feature>
<proteinExistence type="predicted"/>
<evidence type="ECO:0000259" key="8">
    <source>
        <dbReference type="PROSITE" id="PS50145"/>
    </source>
</evidence>
<reference evidence="10" key="1">
    <citation type="journal article" date="2009" name="Genome Res.">
        <title>Comparative genomic analyses of the human fungal pathogens Coccidioides and their relatives.</title>
        <authorList>
            <person name="Sharpton T.J."/>
            <person name="Stajich J.E."/>
            <person name="Rounsley S.D."/>
            <person name="Gardner M.J."/>
            <person name="Wortman J.R."/>
            <person name="Jordar V.S."/>
            <person name="Maiti R."/>
            <person name="Kodira C.D."/>
            <person name="Neafsey D.E."/>
            <person name="Zeng Q."/>
            <person name="Hung C.-Y."/>
            <person name="McMahan C."/>
            <person name="Muszewska A."/>
            <person name="Grynberg M."/>
            <person name="Mandel M.A."/>
            <person name="Kellner E.M."/>
            <person name="Barker B.M."/>
            <person name="Galgiani J.N."/>
            <person name="Orbach M.J."/>
            <person name="Kirkland T.N."/>
            <person name="Cole G.T."/>
            <person name="Henn M.R."/>
            <person name="Birren B.W."/>
            <person name="Taylor J.W."/>
        </authorList>
    </citation>
    <scope>NUCLEOTIDE SEQUENCE [LARGE SCALE GENOMIC DNA]</scope>
    <source>
        <strain evidence="10">UAMH 1704</strain>
    </source>
</reference>
<dbReference type="GeneID" id="8444455"/>
<dbReference type="Proteomes" id="UP000002058">
    <property type="component" value="Unassembled WGS sequence"/>
</dbReference>
<dbReference type="Gene3D" id="3.30.40.10">
    <property type="entry name" value="Zinc/RING finger domain, C3HC4 (zinc finger)"/>
    <property type="match status" value="3"/>
</dbReference>
<keyword evidence="3 4" id="KW-0862">Zinc</keyword>
<dbReference type="eggNOG" id="KOG0297">
    <property type="taxonomic scope" value="Eukaryota"/>
</dbReference>
<dbReference type="SUPFAM" id="SSF57850">
    <property type="entry name" value="RING/U-box"/>
    <property type="match status" value="1"/>
</dbReference>
<dbReference type="PROSITE" id="PS00518">
    <property type="entry name" value="ZF_RING_1"/>
    <property type="match status" value="1"/>
</dbReference>
<evidence type="ECO:0000256" key="2">
    <source>
        <dbReference type="ARBA" id="ARBA00022771"/>
    </source>
</evidence>
<evidence type="ECO:0000256" key="4">
    <source>
        <dbReference type="PROSITE-ProRule" id="PRU00207"/>
    </source>
</evidence>
<dbReference type="PROSITE" id="PS50145">
    <property type="entry name" value="ZF_TRAF"/>
    <property type="match status" value="1"/>
</dbReference>
<evidence type="ECO:0000313" key="10">
    <source>
        <dbReference type="Proteomes" id="UP000002058"/>
    </source>
</evidence>
<feature type="region of interest" description="Disordered" evidence="6">
    <location>
        <begin position="394"/>
        <end position="447"/>
    </location>
</feature>
<evidence type="ECO:0000256" key="3">
    <source>
        <dbReference type="ARBA" id="ARBA00022833"/>
    </source>
</evidence>
<dbReference type="InterPro" id="IPR027370">
    <property type="entry name" value="Znf-RING_euk"/>
</dbReference>
<dbReference type="SUPFAM" id="SSF49599">
    <property type="entry name" value="TRAF domain-like"/>
    <property type="match status" value="1"/>
</dbReference>
<keyword evidence="1 4" id="KW-0479">Metal-binding</keyword>
<keyword evidence="5" id="KW-0175">Coiled coil</keyword>
<evidence type="ECO:0000313" key="9">
    <source>
        <dbReference type="EMBL" id="EEP75526.1"/>
    </source>
</evidence>
<feature type="compositionally biased region" description="Polar residues" evidence="6">
    <location>
        <begin position="406"/>
        <end position="436"/>
    </location>
</feature>
<organism evidence="9 10">
    <name type="scientific">Uncinocarpus reesii (strain UAMH 1704)</name>
    <dbReference type="NCBI Taxonomy" id="336963"/>
    <lineage>
        <taxon>Eukaryota</taxon>
        <taxon>Fungi</taxon>
        <taxon>Dikarya</taxon>
        <taxon>Ascomycota</taxon>
        <taxon>Pezizomycotina</taxon>
        <taxon>Eurotiomycetes</taxon>
        <taxon>Eurotiomycetidae</taxon>
        <taxon>Onygenales</taxon>
        <taxon>Onygenaceae</taxon>
        <taxon>Uncinocarpus</taxon>
    </lineage>
</organism>
<dbReference type="PANTHER" id="PTHR10131:SF94">
    <property type="entry name" value="TNF RECEPTOR-ASSOCIATED FACTOR 4"/>
    <property type="match status" value="1"/>
</dbReference>
<dbReference type="InterPro" id="IPR017907">
    <property type="entry name" value="Znf_RING_CS"/>
</dbReference>
<feature type="compositionally biased region" description="Basic and acidic residues" evidence="6">
    <location>
        <begin position="437"/>
        <end position="447"/>
    </location>
</feature>
<sequence>MASSIDSPVDLRSLETVSEYDGHLMCPICHCPFVNPVQLNCDHIFCQACLDTCIRTSNPLVRHRTLPDNFLCPTCRLLTNSTFKRAPRLVVAMCDDILVKCPYTPQGCKEVIQRGYVQSHVDKYCAYKLIECLDEACDKMIRVKDMPSDNHCVHQLQECDGCGESVMELEFDKHKAALCSATEMTCSTCGATLCRREYADHIKDCSTSACQAAAYGCPVTLHISEIEEHEKGCPLVTLGPYLENQSSRIASMETTIRQLQQRNEVLEEGIASIRSSLQTSRPSSALGTASSSQMAVEDIPSTDLAELLTETTAQPEPSTAGNTNTTTYLLSIHESLREEVSELTHALSDLDARANMTIMNENLRLREDMAHISAGLNTVRMQVHMLINSFLHQGQRPMGTRPAPTVGNNSVEGLNSPGPSSSVNPRMNSETLLSTRRQSDSRESTKL</sequence>
<feature type="zinc finger region" description="TRAF-type" evidence="4">
    <location>
        <begin position="174"/>
        <end position="233"/>
    </location>
</feature>
<dbReference type="PROSITE" id="PS50089">
    <property type="entry name" value="ZF_RING_2"/>
    <property type="match status" value="1"/>
</dbReference>
<dbReference type="AlphaFoldDB" id="C4JDF4"/>
<dbReference type="STRING" id="336963.C4JDF4"/>
<evidence type="ECO:0008006" key="11">
    <source>
        <dbReference type="Google" id="ProtNLM"/>
    </source>
</evidence>
<dbReference type="GO" id="GO:0008270">
    <property type="term" value="F:zinc ion binding"/>
    <property type="evidence" value="ECO:0007669"/>
    <property type="project" value="UniProtKB-KW"/>
</dbReference>
<dbReference type="HOGENOM" id="CLU_019709_1_1_1"/>
<dbReference type="SMART" id="SM00184">
    <property type="entry name" value="RING"/>
    <property type="match status" value="1"/>
</dbReference>
<dbReference type="OMA" id="PLTTICG"/>
<dbReference type="InterPro" id="IPR001293">
    <property type="entry name" value="Znf_TRAF"/>
</dbReference>
<evidence type="ECO:0000259" key="7">
    <source>
        <dbReference type="PROSITE" id="PS50089"/>
    </source>
</evidence>